<evidence type="ECO:0000313" key="8">
    <source>
        <dbReference type="Proteomes" id="UP000681075"/>
    </source>
</evidence>
<dbReference type="PANTHER" id="PTHR42794">
    <property type="entry name" value="HEMIN IMPORT ATP-BINDING PROTEIN HMUV"/>
    <property type="match status" value="1"/>
</dbReference>
<reference evidence="7" key="1">
    <citation type="submission" date="2021-02" db="EMBL/GenBank/DDBJ databases">
        <title>Genome sequence of Rhodospirillales sp. strain TMPK1 isolated from soil.</title>
        <authorList>
            <person name="Nakai R."/>
            <person name="Kusada H."/>
            <person name="Tamaki H."/>
        </authorList>
    </citation>
    <scope>NUCLEOTIDE SEQUENCE</scope>
    <source>
        <strain evidence="7">TMPK1</strain>
    </source>
</reference>
<comment type="function">
    <text evidence="5">Part of the ABC transporter complex HmuTUV involved in hemin import. Responsible for energy coupling to the transport system.</text>
</comment>
<dbReference type="GO" id="GO:0016887">
    <property type="term" value="F:ATP hydrolysis activity"/>
    <property type="evidence" value="ECO:0007669"/>
    <property type="project" value="InterPro"/>
</dbReference>
<keyword evidence="3" id="KW-0067">ATP-binding</keyword>
<dbReference type="InterPro" id="IPR003593">
    <property type="entry name" value="AAA+_ATPase"/>
</dbReference>
<keyword evidence="2" id="KW-0547">Nucleotide-binding</keyword>
<dbReference type="RefSeq" id="WP_420242612.1">
    <property type="nucleotide sequence ID" value="NZ_BOPV01000001.1"/>
</dbReference>
<dbReference type="Proteomes" id="UP000681075">
    <property type="component" value="Unassembled WGS sequence"/>
</dbReference>
<proteinExistence type="predicted"/>
<dbReference type="CDD" id="cd03214">
    <property type="entry name" value="ABC_Iron-Siderophores_B12_Hemin"/>
    <property type="match status" value="1"/>
</dbReference>
<evidence type="ECO:0000256" key="1">
    <source>
        <dbReference type="ARBA" id="ARBA00022448"/>
    </source>
</evidence>
<evidence type="ECO:0000313" key="7">
    <source>
        <dbReference type="EMBL" id="GIL39509.1"/>
    </source>
</evidence>
<dbReference type="Pfam" id="PF00005">
    <property type="entry name" value="ABC_tran"/>
    <property type="match status" value="1"/>
</dbReference>
<feature type="domain" description="ABC transporter" evidence="6">
    <location>
        <begin position="3"/>
        <end position="232"/>
    </location>
</feature>
<dbReference type="SUPFAM" id="SSF52540">
    <property type="entry name" value="P-loop containing nucleoside triphosphate hydrolases"/>
    <property type="match status" value="1"/>
</dbReference>
<dbReference type="GO" id="GO:0005524">
    <property type="term" value="F:ATP binding"/>
    <property type="evidence" value="ECO:0007669"/>
    <property type="project" value="UniProtKB-KW"/>
</dbReference>
<evidence type="ECO:0000256" key="4">
    <source>
        <dbReference type="ARBA" id="ARBA00022967"/>
    </source>
</evidence>
<accession>A0A8S8XCU8</accession>
<dbReference type="SMART" id="SM00382">
    <property type="entry name" value="AAA"/>
    <property type="match status" value="1"/>
</dbReference>
<dbReference type="AlphaFoldDB" id="A0A8S8XCU8"/>
<keyword evidence="4" id="KW-1278">Translocase</keyword>
<dbReference type="InterPro" id="IPR017871">
    <property type="entry name" value="ABC_transporter-like_CS"/>
</dbReference>
<dbReference type="InterPro" id="IPR027417">
    <property type="entry name" value="P-loop_NTPase"/>
</dbReference>
<dbReference type="Gene3D" id="3.40.50.300">
    <property type="entry name" value="P-loop containing nucleotide triphosphate hydrolases"/>
    <property type="match status" value="1"/>
</dbReference>
<evidence type="ECO:0000256" key="3">
    <source>
        <dbReference type="ARBA" id="ARBA00022840"/>
    </source>
</evidence>
<organism evidence="7 8">
    <name type="scientific">Roseiterribacter gracilis</name>
    <dbReference type="NCBI Taxonomy" id="2812848"/>
    <lineage>
        <taxon>Bacteria</taxon>
        <taxon>Pseudomonadati</taxon>
        <taxon>Pseudomonadota</taxon>
        <taxon>Alphaproteobacteria</taxon>
        <taxon>Rhodospirillales</taxon>
        <taxon>Roseiterribacteraceae</taxon>
        <taxon>Roseiterribacter</taxon>
    </lineage>
</organism>
<gene>
    <name evidence="7" type="ORF">TMPK1_17460</name>
</gene>
<comment type="caution">
    <text evidence="7">The sequence shown here is derived from an EMBL/GenBank/DDBJ whole genome shotgun (WGS) entry which is preliminary data.</text>
</comment>
<name>A0A8S8XCU8_9PROT</name>
<evidence type="ECO:0000256" key="5">
    <source>
        <dbReference type="ARBA" id="ARBA00037066"/>
    </source>
</evidence>
<keyword evidence="1" id="KW-0813">Transport</keyword>
<keyword evidence="8" id="KW-1185">Reference proteome</keyword>
<dbReference type="InterPro" id="IPR003439">
    <property type="entry name" value="ABC_transporter-like_ATP-bd"/>
</dbReference>
<evidence type="ECO:0000259" key="6">
    <source>
        <dbReference type="PROSITE" id="PS50893"/>
    </source>
</evidence>
<evidence type="ECO:0000256" key="2">
    <source>
        <dbReference type="ARBA" id="ARBA00022741"/>
    </source>
</evidence>
<protein>
    <submittedName>
        <fullName evidence="7">ABC transporter</fullName>
    </submittedName>
</protein>
<dbReference type="PROSITE" id="PS00211">
    <property type="entry name" value="ABC_TRANSPORTER_1"/>
    <property type="match status" value="1"/>
</dbReference>
<sequence length="253" mass="26959">MTLALTDATMRYGKRTVLDRVSFTLAPGSFTVLVGPNGAGKSSLLRALGGLAPLQGGSASLDGHDLSEMPARERAKAIGWLPQRGGVAWPIAVEQVVALGRHPYSGVDSDHAVEAALAACDVAHLAQRSFTALSGGEQSRVLLARALAGEPRFLLVDEPIADLDPAHQLDALALLRTRATDRVGVLAILHDLALASRVADRVVLLQAGRIVGDGEARAVLTHDALRDVFNVAAHIEDEPFFVLPWERRSPERR</sequence>
<dbReference type="PANTHER" id="PTHR42794:SF1">
    <property type="entry name" value="HEMIN IMPORT ATP-BINDING PROTEIN HMUV"/>
    <property type="match status" value="1"/>
</dbReference>
<dbReference type="EMBL" id="BOPV01000001">
    <property type="protein sequence ID" value="GIL39509.1"/>
    <property type="molecule type" value="Genomic_DNA"/>
</dbReference>
<dbReference type="PROSITE" id="PS50893">
    <property type="entry name" value="ABC_TRANSPORTER_2"/>
    <property type="match status" value="1"/>
</dbReference>